<accession>A0ABP8Z5Q9</accession>
<dbReference type="RefSeq" id="WP_345528213.1">
    <property type="nucleotide sequence ID" value="NZ_BAABKN010000023.1"/>
</dbReference>
<gene>
    <name evidence="1" type="ORF">GCM10023350_35170</name>
</gene>
<evidence type="ECO:0000313" key="1">
    <source>
        <dbReference type="EMBL" id="GAA4747303.1"/>
    </source>
</evidence>
<organism evidence="1 2">
    <name type="scientific">Nocardioides endophyticus</name>
    <dbReference type="NCBI Taxonomy" id="1353775"/>
    <lineage>
        <taxon>Bacteria</taxon>
        <taxon>Bacillati</taxon>
        <taxon>Actinomycetota</taxon>
        <taxon>Actinomycetes</taxon>
        <taxon>Propionibacteriales</taxon>
        <taxon>Nocardioidaceae</taxon>
        <taxon>Nocardioides</taxon>
    </lineage>
</organism>
<dbReference type="Gene3D" id="1.10.620.20">
    <property type="entry name" value="Ribonucleotide Reductase, subunit A"/>
    <property type="match status" value="1"/>
</dbReference>
<dbReference type="InterPro" id="IPR009078">
    <property type="entry name" value="Ferritin-like_SF"/>
</dbReference>
<dbReference type="Proteomes" id="UP001499882">
    <property type="component" value="Unassembled WGS sequence"/>
</dbReference>
<keyword evidence="2" id="KW-1185">Reference proteome</keyword>
<evidence type="ECO:0000313" key="2">
    <source>
        <dbReference type="Proteomes" id="UP001499882"/>
    </source>
</evidence>
<dbReference type="InterPro" id="IPR012348">
    <property type="entry name" value="RNR-like"/>
</dbReference>
<reference evidence="2" key="1">
    <citation type="journal article" date="2019" name="Int. J. Syst. Evol. Microbiol.">
        <title>The Global Catalogue of Microorganisms (GCM) 10K type strain sequencing project: providing services to taxonomists for standard genome sequencing and annotation.</title>
        <authorList>
            <consortium name="The Broad Institute Genomics Platform"/>
            <consortium name="The Broad Institute Genome Sequencing Center for Infectious Disease"/>
            <person name="Wu L."/>
            <person name="Ma J."/>
        </authorList>
    </citation>
    <scope>NUCLEOTIDE SEQUENCE [LARGE SCALE GENOMIC DNA]</scope>
    <source>
        <strain evidence="2">JCM 18532</strain>
    </source>
</reference>
<proteinExistence type="predicted"/>
<dbReference type="EMBL" id="BAABKN010000023">
    <property type="protein sequence ID" value="GAA4747303.1"/>
    <property type="molecule type" value="Genomic_DNA"/>
</dbReference>
<dbReference type="SUPFAM" id="SSF47240">
    <property type="entry name" value="Ferritin-like"/>
    <property type="match status" value="1"/>
</dbReference>
<evidence type="ECO:0008006" key="3">
    <source>
        <dbReference type="Google" id="ProtNLM"/>
    </source>
</evidence>
<sequence>MALVSLNETRLADHVDRLGLEHPPIDLASVDYSVRRPDLFNARYGHVLDYMARVELEVDRNVVELTTLLPDPPEIDRRFYAEVWQPQEIRHGQILDELQVQLGRPAAEPDLTSLGAKMKILGALAHLDPFQDVCRMLYYLTGMATERSAVLAYNLLHDGVVEMGESAVAQTVIAPIRRQEPGHYAFYQLSARGLWSQLAAWQRWMVRRMRSLSFAPVGANNAQQTADFGDMLATLRIDQDVDNFAGQISRVERELLWAHKRGLKVPPYVAKAFREAVELAQVRRAA</sequence>
<comment type="caution">
    <text evidence="1">The sequence shown here is derived from an EMBL/GenBank/DDBJ whole genome shotgun (WGS) entry which is preliminary data.</text>
</comment>
<name>A0ABP8Z5Q9_9ACTN</name>
<protein>
    <recommendedName>
        <fullName evidence="3">GTP-binding protein LepA</fullName>
    </recommendedName>
</protein>